<dbReference type="PANTHER" id="PTHR11909">
    <property type="entry name" value="CASEIN KINASE-RELATED"/>
    <property type="match status" value="1"/>
</dbReference>
<proteinExistence type="predicted"/>
<keyword evidence="1" id="KW-0547">Nucleotide-binding</keyword>
<dbReference type="Proteomes" id="UP000492821">
    <property type="component" value="Unassembled WGS sequence"/>
</dbReference>
<dbReference type="WBParaSite" id="Pan_g19307.t1">
    <property type="protein sequence ID" value="Pan_g19307.t1"/>
    <property type="gene ID" value="Pan_g19307"/>
</dbReference>
<evidence type="ECO:0000313" key="5">
    <source>
        <dbReference type="WBParaSite" id="Pan_g19307.t1"/>
    </source>
</evidence>
<dbReference type="SUPFAM" id="SSF56112">
    <property type="entry name" value="Protein kinase-like (PK-like)"/>
    <property type="match status" value="1"/>
</dbReference>
<evidence type="ECO:0000256" key="1">
    <source>
        <dbReference type="PROSITE-ProRule" id="PRU10141"/>
    </source>
</evidence>
<evidence type="ECO:0000259" key="3">
    <source>
        <dbReference type="PROSITE" id="PS50011"/>
    </source>
</evidence>
<dbReference type="AlphaFoldDB" id="A0A7E4VCA9"/>
<dbReference type="GO" id="GO:0004672">
    <property type="term" value="F:protein kinase activity"/>
    <property type="evidence" value="ECO:0007669"/>
    <property type="project" value="InterPro"/>
</dbReference>
<dbReference type="GO" id="GO:0005524">
    <property type="term" value="F:ATP binding"/>
    <property type="evidence" value="ECO:0007669"/>
    <property type="project" value="UniProtKB-UniRule"/>
</dbReference>
<dbReference type="InterPro" id="IPR050235">
    <property type="entry name" value="CK1_Ser-Thr_kinase"/>
</dbReference>
<dbReference type="InterPro" id="IPR017441">
    <property type="entry name" value="Protein_kinase_ATP_BS"/>
</dbReference>
<dbReference type="Gene3D" id="1.10.510.10">
    <property type="entry name" value="Transferase(Phosphotransferase) domain 1"/>
    <property type="match status" value="1"/>
</dbReference>
<feature type="domain" description="Protein kinase" evidence="3">
    <location>
        <begin position="38"/>
        <end position="355"/>
    </location>
</feature>
<organism evidence="4 5">
    <name type="scientific">Panagrellus redivivus</name>
    <name type="common">Microworm</name>
    <dbReference type="NCBI Taxonomy" id="6233"/>
    <lineage>
        <taxon>Eukaryota</taxon>
        <taxon>Metazoa</taxon>
        <taxon>Ecdysozoa</taxon>
        <taxon>Nematoda</taxon>
        <taxon>Chromadorea</taxon>
        <taxon>Rhabditida</taxon>
        <taxon>Tylenchina</taxon>
        <taxon>Panagrolaimomorpha</taxon>
        <taxon>Panagrolaimoidea</taxon>
        <taxon>Panagrolaimidae</taxon>
        <taxon>Panagrellus</taxon>
    </lineage>
</organism>
<dbReference type="Pfam" id="PF00069">
    <property type="entry name" value="Pkinase"/>
    <property type="match status" value="1"/>
</dbReference>
<dbReference type="PROSITE" id="PS00107">
    <property type="entry name" value="PROTEIN_KINASE_ATP"/>
    <property type="match status" value="1"/>
</dbReference>
<feature type="region of interest" description="Disordered" evidence="2">
    <location>
        <begin position="1"/>
        <end position="22"/>
    </location>
</feature>
<dbReference type="SMART" id="SM00220">
    <property type="entry name" value="S_TKc"/>
    <property type="match status" value="1"/>
</dbReference>
<sequence length="355" mass="40620">MKQASKASSEEPENSCADETDGVNIKDGQYVTTNTKKYRLIELLGKGGYGAVYKVETEPSDGRHYAMKIEKAREKAHNNKLKMEVSIIKQIAYYVTETKQKSHFVQIYDRAKKARFALIVMTLCGDSLADLKKKRPRQMFSLGTTYGVGLQCLKAIEQLHGIGYIHRDIKPGNYAIGVEDRRCVFILDFGIARNIFNAKRELKAPRIKVPFRGTVRYAAINCHKGIELGTKDDCESWLYMITEICTIDGLPWRGEKDRERILQMKVNVRAPQSSKNMFRAMHPANMAAILKYVDSLTYADEVDYNYIYTVIEECARVGRLDLTAPYDWELDDDKYDRTTTTTTTTNLSVYKSTFR</sequence>
<protein>
    <submittedName>
        <fullName evidence="5">Protein kinase domain-containing protein</fullName>
    </submittedName>
</protein>
<keyword evidence="1" id="KW-0067">ATP-binding</keyword>
<name>A0A7E4VCA9_PANRE</name>
<dbReference type="InterPro" id="IPR000719">
    <property type="entry name" value="Prot_kinase_dom"/>
</dbReference>
<dbReference type="PROSITE" id="PS50011">
    <property type="entry name" value="PROTEIN_KINASE_DOM"/>
    <property type="match status" value="1"/>
</dbReference>
<evidence type="ECO:0000313" key="4">
    <source>
        <dbReference type="Proteomes" id="UP000492821"/>
    </source>
</evidence>
<evidence type="ECO:0000256" key="2">
    <source>
        <dbReference type="SAM" id="MobiDB-lite"/>
    </source>
</evidence>
<feature type="binding site" evidence="1">
    <location>
        <position position="68"/>
    </location>
    <ligand>
        <name>ATP</name>
        <dbReference type="ChEBI" id="CHEBI:30616"/>
    </ligand>
</feature>
<dbReference type="InterPro" id="IPR011009">
    <property type="entry name" value="Kinase-like_dom_sf"/>
</dbReference>
<accession>A0A7E4VCA9</accession>
<reference evidence="5" key="2">
    <citation type="submission" date="2020-10" db="UniProtKB">
        <authorList>
            <consortium name="WormBaseParasite"/>
        </authorList>
    </citation>
    <scope>IDENTIFICATION</scope>
</reference>
<keyword evidence="4" id="KW-1185">Reference proteome</keyword>
<reference evidence="4" key="1">
    <citation type="journal article" date="2013" name="Genetics">
        <title>The draft genome and transcriptome of Panagrellus redivivus are shaped by the harsh demands of a free-living lifestyle.</title>
        <authorList>
            <person name="Srinivasan J."/>
            <person name="Dillman A.R."/>
            <person name="Macchietto M.G."/>
            <person name="Heikkinen L."/>
            <person name="Lakso M."/>
            <person name="Fracchia K.M."/>
            <person name="Antoshechkin I."/>
            <person name="Mortazavi A."/>
            <person name="Wong G."/>
            <person name="Sternberg P.W."/>
        </authorList>
    </citation>
    <scope>NUCLEOTIDE SEQUENCE [LARGE SCALE GENOMIC DNA]</scope>
    <source>
        <strain evidence="4">MT8872</strain>
    </source>
</reference>
<feature type="compositionally biased region" description="Acidic residues" evidence="2">
    <location>
        <begin position="10"/>
        <end position="21"/>
    </location>
</feature>